<feature type="transmembrane region" description="Helical" evidence="2">
    <location>
        <begin position="417"/>
        <end position="434"/>
    </location>
</feature>
<organism evidence="3 4">
    <name type="scientific">Kineococcus gynurae</name>
    <dbReference type="NCBI Taxonomy" id="452979"/>
    <lineage>
        <taxon>Bacteria</taxon>
        <taxon>Bacillati</taxon>
        <taxon>Actinomycetota</taxon>
        <taxon>Actinomycetes</taxon>
        <taxon>Kineosporiales</taxon>
        <taxon>Kineosporiaceae</taxon>
        <taxon>Kineococcus</taxon>
    </lineage>
</organism>
<keyword evidence="4" id="KW-1185">Reference proteome</keyword>
<keyword evidence="2" id="KW-0472">Membrane</keyword>
<feature type="transmembrane region" description="Helical" evidence="2">
    <location>
        <begin position="212"/>
        <end position="239"/>
    </location>
</feature>
<feature type="transmembrane region" description="Helical" evidence="2">
    <location>
        <begin position="179"/>
        <end position="206"/>
    </location>
</feature>
<dbReference type="EMBL" id="JBHMDM010000002">
    <property type="protein sequence ID" value="MFB9376058.1"/>
    <property type="molecule type" value="Genomic_DNA"/>
</dbReference>
<evidence type="ECO:0000313" key="3">
    <source>
        <dbReference type="EMBL" id="MFB9376058.1"/>
    </source>
</evidence>
<comment type="caution">
    <text evidence="3">The sequence shown here is derived from an EMBL/GenBank/DDBJ whole genome shotgun (WGS) entry which is preliminary data.</text>
</comment>
<protein>
    <recommendedName>
        <fullName evidence="5">DUF2029 domain-containing protein</fullName>
    </recommendedName>
</protein>
<name>A0ABV5LPU1_9ACTN</name>
<feature type="region of interest" description="Disordered" evidence="1">
    <location>
        <begin position="1"/>
        <end position="30"/>
    </location>
</feature>
<feature type="transmembrane region" description="Helical" evidence="2">
    <location>
        <begin position="251"/>
        <end position="275"/>
    </location>
</feature>
<dbReference type="RefSeq" id="WP_380134473.1">
    <property type="nucleotide sequence ID" value="NZ_JBHLUI010000002.1"/>
</dbReference>
<feature type="transmembrane region" description="Helical" evidence="2">
    <location>
        <begin position="345"/>
        <end position="366"/>
    </location>
</feature>
<proteinExistence type="predicted"/>
<feature type="transmembrane region" description="Helical" evidence="2">
    <location>
        <begin position="316"/>
        <end position="338"/>
    </location>
</feature>
<feature type="transmembrane region" description="Helical" evidence="2">
    <location>
        <begin position="386"/>
        <end position="405"/>
    </location>
</feature>
<evidence type="ECO:0000313" key="4">
    <source>
        <dbReference type="Proteomes" id="UP001589748"/>
    </source>
</evidence>
<keyword evidence="2" id="KW-0812">Transmembrane</keyword>
<evidence type="ECO:0000256" key="1">
    <source>
        <dbReference type="SAM" id="MobiDB-lite"/>
    </source>
</evidence>
<sequence length="473" mass="48600">MSDPRPSPSPRGAVLPPHRPTAEDPLARAGSEFLGGPAGRRIGTPAPAWARPLPVALALTTLAVVVGAVSKHRCRTDGWSTPGQFFHACYADGPVVWASSGLATGAGPWSPGIALGQPPLTAVLTWFVGRFVPAGTGVETQRAYFDATAVVVLLCALGLVVVLSALLGRRGWDATLVALSPVLVLAGLVSFQLLGVLLAVAALAAWARRVPLLAGVLLGLAVAASTTAALLLPALAILALRAGRVPALLRLLASTVAVVAVVAIGLTVAVGGAWADYLTAGWGQRAGYGSPWLIPQLVQQATTSDPATASGLPTRAVSVLAVLLGLGWVGFVLLLALSAPRRPRVAAVAFLLVAGVCVVAPAFPVQTSLWLLPLAVAALPSWRDHAVWWLAEAVHFGAVWLFIAGTSTPDRGLPAEFYAVAVVLRLAAIAWLVVRVVQDVRAPAGDVVRLGGVDDPAGGVLDRAPDRLVVRIA</sequence>
<evidence type="ECO:0000256" key="2">
    <source>
        <dbReference type="SAM" id="Phobius"/>
    </source>
</evidence>
<reference evidence="3 4" key="1">
    <citation type="submission" date="2024-09" db="EMBL/GenBank/DDBJ databases">
        <authorList>
            <person name="Sun Q."/>
            <person name="Mori K."/>
        </authorList>
    </citation>
    <scope>NUCLEOTIDE SEQUENCE [LARGE SCALE GENOMIC DNA]</scope>
    <source>
        <strain evidence="3 4">TISTR 1856</strain>
    </source>
</reference>
<keyword evidence="2" id="KW-1133">Transmembrane helix</keyword>
<feature type="transmembrane region" description="Helical" evidence="2">
    <location>
        <begin position="143"/>
        <end position="167"/>
    </location>
</feature>
<evidence type="ECO:0008006" key="5">
    <source>
        <dbReference type="Google" id="ProtNLM"/>
    </source>
</evidence>
<accession>A0ABV5LPU1</accession>
<gene>
    <name evidence="3" type="ORF">ACFFVI_03660</name>
</gene>
<dbReference type="Proteomes" id="UP001589748">
    <property type="component" value="Unassembled WGS sequence"/>
</dbReference>